<dbReference type="GO" id="GO:0004803">
    <property type="term" value="F:transposase activity"/>
    <property type="evidence" value="ECO:0007669"/>
    <property type="project" value="InterPro"/>
</dbReference>
<dbReference type="Pfam" id="PF01609">
    <property type="entry name" value="DDE_Tnp_1"/>
    <property type="match status" value="1"/>
</dbReference>
<geneLocation type="plasmid" evidence="3">
    <name>p14EC029b</name>
</geneLocation>
<dbReference type="Proteomes" id="UP000844228">
    <property type="component" value="Unassembled WGS sequence"/>
</dbReference>
<evidence type="ECO:0000313" key="8">
    <source>
        <dbReference type="Proteomes" id="UP000460351"/>
    </source>
</evidence>
<reference evidence="4" key="2">
    <citation type="journal article" date="2018" name="Genome Biol.">
        <title>SKESA: strategic k-mer extension for scrupulous assemblies.</title>
        <authorList>
            <person name="Souvorov A."/>
            <person name="Agarwala R."/>
            <person name="Lipman D.J."/>
        </authorList>
    </citation>
    <scope>NUCLEOTIDE SEQUENCE [LARGE SCALE GENOMIC DNA]</scope>
    <source>
        <strain evidence="4">W1_5_ERB1</strain>
    </source>
</reference>
<dbReference type="Proteomes" id="UP000234238">
    <property type="component" value="Plasmid p14EC029b"/>
</dbReference>
<name>A0A2K1RL90_ECOLX</name>
<keyword evidence="1" id="KW-0472">Membrane</keyword>
<feature type="domain" description="Transposase IS4-like" evidence="2">
    <location>
        <begin position="92"/>
        <end position="292"/>
    </location>
</feature>
<reference evidence="6 8" key="4">
    <citation type="journal article" date="2019" name="Microorganisms">
        <title>Characteristics of Carbapenem-Resistant and Colistin-Resistant Escherichia coli Co-Producing NDM-1 and MCR-1 from Pig Farms in China.</title>
        <authorList>
            <person name="Peng Z."/>
            <person name="Li X."/>
            <person name="Hu Z."/>
            <person name="Li Z."/>
            <person name="Lv Y."/>
            <person name="Lei M."/>
            <person name="Wu B."/>
            <person name="Chen H."/>
            <person name="Wang X."/>
        </authorList>
    </citation>
    <scope>NUCLEOTIDE SEQUENCE [LARGE SCALE GENOMIC DNA]</scope>
    <source>
        <strain evidence="6 8">RXD010</strain>
    </source>
</reference>
<accession>A0A2K1RL90</accession>
<dbReference type="Proteomes" id="UP000460351">
    <property type="component" value="Unassembled WGS sequence"/>
</dbReference>
<evidence type="ECO:0000313" key="7">
    <source>
        <dbReference type="Proteomes" id="UP000234238"/>
    </source>
</evidence>
<dbReference type="GeneID" id="93248086"/>
<protein>
    <submittedName>
        <fullName evidence="3 4">IS4 family transposase</fullName>
    </submittedName>
</protein>
<evidence type="ECO:0000313" key="4">
    <source>
        <dbReference type="EMBL" id="HAH1421555.1"/>
    </source>
</evidence>
<proteinExistence type="predicted"/>
<gene>
    <name evidence="3" type="ORF">CR538_26930</name>
    <name evidence="6" type="ORF">E4K51_26290</name>
    <name evidence="4" type="ORF">HHH44_005047</name>
    <name evidence="5" type="ORF">HHH44_005295</name>
</gene>
<keyword evidence="1" id="KW-0812">Transmembrane</keyword>
<dbReference type="PANTHER" id="PTHR37319:SF1">
    <property type="entry name" value="TRANSPOSASE TN5 DIMERISATION DOMAIN-CONTAINING PROTEIN"/>
    <property type="match status" value="1"/>
</dbReference>
<feature type="transmembrane region" description="Helical" evidence="1">
    <location>
        <begin position="103"/>
        <end position="124"/>
    </location>
</feature>
<dbReference type="EMBL" id="SQQU01000102">
    <property type="protein sequence ID" value="MQS33533.1"/>
    <property type="molecule type" value="Genomic_DNA"/>
</dbReference>
<dbReference type="EMBL" id="CP024143">
    <property type="protein sequence ID" value="AUK03927.1"/>
    <property type="molecule type" value="Genomic_DNA"/>
</dbReference>
<organism evidence="4">
    <name type="scientific">Escherichia coli</name>
    <dbReference type="NCBI Taxonomy" id="562"/>
    <lineage>
        <taxon>Bacteria</taxon>
        <taxon>Pseudomonadati</taxon>
        <taxon>Pseudomonadota</taxon>
        <taxon>Gammaproteobacteria</taxon>
        <taxon>Enterobacterales</taxon>
        <taxon>Enterobacteriaceae</taxon>
        <taxon>Escherichia</taxon>
    </lineage>
</organism>
<dbReference type="InterPro" id="IPR002559">
    <property type="entry name" value="Transposase_11"/>
</dbReference>
<dbReference type="EMBL" id="DABALL010000094">
    <property type="protein sequence ID" value="HAH1421555.1"/>
    <property type="molecule type" value="Genomic_DNA"/>
</dbReference>
<dbReference type="GO" id="GO:0003677">
    <property type="term" value="F:DNA binding"/>
    <property type="evidence" value="ECO:0007669"/>
    <property type="project" value="InterPro"/>
</dbReference>
<reference evidence="3 7" key="1">
    <citation type="submission" date="2017-10" db="EMBL/GenBank/DDBJ databases">
        <title>mcr-1 positive E.coli isolates in China.</title>
        <authorList>
            <person name="Li B."/>
            <person name="Wang X."/>
        </authorList>
    </citation>
    <scope>NUCLEOTIDE SEQUENCE [LARGE SCALE GENOMIC DNA]</scope>
    <source>
        <strain evidence="3 7">14EC029</strain>
        <plasmid evidence="3">p14EC029b</plasmid>
        <plasmid evidence="7">p14ec029b</plasmid>
    </source>
</reference>
<dbReference type="PANTHER" id="PTHR37319">
    <property type="entry name" value="TRANSPOSASE"/>
    <property type="match status" value="1"/>
</dbReference>
<dbReference type="GO" id="GO:0006313">
    <property type="term" value="P:DNA transposition"/>
    <property type="evidence" value="ECO:0007669"/>
    <property type="project" value="InterPro"/>
</dbReference>
<dbReference type="RefSeq" id="WP_085940648.1">
    <property type="nucleotide sequence ID" value="NZ_AP026963.1"/>
</dbReference>
<dbReference type="InterPro" id="IPR047768">
    <property type="entry name" value="Tn5p-like"/>
</dbReference>
<dbReference type="NCBIfam" id="NF033591">
    <property type="entry name" value="transpos_IS4_2"/>
    <property type="match status" value="1"/>
</dbReference>
<dbReference type="InterPro" id="IPR012337">
    <property type="entry name" value="RNaseH-like_sf"/>
</dbReference>
<sequence>MTHLNELYLILNKSLKWNKSHLKCFALIMLVIILKQTCNLSSASKALPIKCLPQSFYRRMQRFFAGQYFDYRQISQLIFNMFSFDQVQLTLDRTNWKWGKRNINILMLAIVYRGIAIPILWTLLNKRGNSDTKERIALIQRFIAIFGKDRIVNVFADREFIGEQWFTWLIEQDINFCIRVKKNFIVTNHLGKNHKISDLFRHLKVGQIECRKRRILVGRVKLYISALQLENGELLLVVSPQFNANAIQDYALRWEIETLFSCLKGRGFNLENTRLTDPRRVKKLIAVLAISFCWCYLTGEWQHNQKKAIKIKKHGRLSMSLFRYGLDYVQMAIQRLIGFGKKEEFKEILAILRKQNPDRIRVL</sequence>
<evidence type="ECO:0000313" key="6">
    <source>
        <dbReference type="EMBL" id="MQS33533.1"/>
    </source>
</evidence>
<dbReference type="SUPFAM" id="SSF53098">
    <property type="entry name" value="Ribonuclease H-like"/>
    <property type="match status" value="1"/>
</dbReference>
<evidence type="ECO:0000259" key="2">
    <source>
        <dbReference type="Pfam" id="PF01609"/>
    </source>
</evidence>
<dbReference type="InterPro" id="IPR047658">
    <property type="entry name" value="IS4-like_transpos"/>
</dbReference>
<evidence type="ECO:0000313" key="5">
    <source>
        <dbReference type="EMBL" id="HAH1421783.1"/>
    </source>
</evidence>
<evidence type="ECO:0000256" key="1">
    <source>
        <dbReference type="SAM" id="Phobius"/>
    </source>
</evidence>
<evidence type="ECO:0000313" key="3">
    <source>
        <dbReference type="EMBL" id="AUK03927.1"/>
    </source>
</evidence>
<dbReference type="EMBL" id="DABALL010000173">
    <property type="protein sequence ID" value="HAH1421783.1"/>
    <property type="molecule type" value="Genomic_DNA"/>
</dbReference>
<reference evidence="4" key="3">
    <citation type="submission" date="2018-08" db="EMBL/GenBank/DDBJ databases">
        <authorList>
            <consortium name="NCBI Pathogen Detection Project"/>
        </authorList>
    </citation>
    <scope>NUCLEOTIDE SEQUENCE</scope>
    <source>
        <strain evidence="4">W1_5_ERB1</strain>
    </source>
</reference>
<keyword evidence="1" id="KW-1133">Transmembrane helix</keyword>
<geneLocation type="plasmid" evidence="7">
    <name>p14ec029b</name>
</geneLocation>
<dbReference type="AlphaFoldDB" id="A0A2K1RL90"/>
<keyword evidence="3" id="KW-0614">Plasmid</keyword>